<evidence type="ECO:0000256" key="10">
    <source>
        <dbReference type="ARBA" id="ARBA00070616"/>
    </source>
</evidence>
<dbReference type="PANTHER" id="PTHR43065:SF10">
    <property type="entry name" value="PEROXIDE STRESS-ACTIVATED HISTIDINE KINASE MAK3"/>
    <property type="match status" value="1"/>
</dbReference>
<keyword evidence="8" id="KW-0902">Two-component regulatory system</keyword>
<dbReference type="SMART" id="SM00091">
    <property type="entry name" value="PAS"/>
    <property type="match status" value="1"/>
</dbReference>
<dbReference type="PATRIC" id="fig|1280954.3.peg.3451"/>
<dbReference type="SUPFAM" id="SSF55785">
    <property type="entry name" value="PYP-like sensor domain (PAS domain)"/>
    <property type="match status" value="1"/>
</dbReference>
<dbReference type="FunFam" id="3.30.450.20:FF:000060">
    <property type="entry name" value="Sensor protein FixL"/>
    <property type="match status" value="1"/>
</dbReference>
<evidence type="ECO:0000256" key="8">
    <source>
        <dbReference type="ARBA" id="ARBA00023012"/>
    </source>
</evidence>
<dbReference type="STRING" id="1280954.HPO_17085"/>
<organism evidence="13 14">
    <name type="scientific">Hyphomonas polymorpha PS728</name>
    <dbReference type="NCBI Taxonomy" id="1280954"/>
    <lineage>
        <taxon>Bacteria</taxon>
        <taxon>Pseudomonadati</taxon>
        <taxon>Pseudomonadota</taxon>
        <taxon>Alphaproteobacteria</taxon>
        <taxon>Hyphomonadales</taxon>
        <taxon>Hyphomonadaceae</taxon>
        <taxon>Hyphomonas</taxon>
    </lineage>
</organism>
<dbReference type="GO" id="GO:0000155">
    <property type="term" value="F:phosphorelay sensor kinase activity"/>
    <property type="evidence" value="ECO:0007669"/>
    <property type="project" value="InterPro"/>
</dbReference>
<reference evidence="13 14" key="1">
    <citation type="journal article" date="2014" name="Antonie Van Leeuwenhoek">
        <title>Hyphomonas beringensis sp. nov. and Hyphomonas chukchiensis sp. nov., isolated from surface seawater of the Bering Sea and Chukchi Sea.</title>
        <authorList>
            <person name="Li C."/>
            <person name="Lai Q."/>
            <person name="Li G."/>
            <person name="Dong C."/>
            <person name="Wang J."/>
            <person name="Liao Y."/>
            <person name="Shao Z."/>
        </authorList>
    </citation>
    <scope>NUCLEOTIDE SEQUENCE [LARGE SCALE GENOMIC DNA]</scope>
    <source>
        <strain evidence="13 14">PS728</strain>
    </source>
</reference>
<evidence type="ECO:0000259" key="11">
    <source>
        <dbReference type="PROSITE" id="PS50109"/>
    </source>
</evidence>
<evidence type="ECO:0000256" key="3">
    <source>
        <dbReference type="ARBA" id="ARBA00022553"/>
    </source>
</evidence>
<dbReference type="PROSITE" id="PS50109">
    <property type="entry name" value="HIS_KIN"/>
    <property type="match status" value="1"/>
</dbReference>
<dbReference type="SMART" id="SM00388">
    <property type="entry name" value="HisKA"/>
    <property type="match status" value="1"/>
</dbReference>
<keyword evidence="14" id="KW-1185">Reference proteome</keyword>
<dbReference type="GO" id="GO:0006355">
    <property type="term" value="P:regulation of DNA-templated transcription"/>
    <property type="evidence" value="ECO:0007669"/>
    <property type="project" value="InterPro"/>
</dbReference>
<dbReference type="CDD" id="cd00130">
    <property type="entry name" value="PAS"/>
    <property type="match status" value="1"/>
</dbReference>
<dbReference type="EMBL" id="ARYM01000027">
    <property type="protein sequence ID" value="KCZ97033.1"/>
    <property type="molecule type" value="Genomic_DNA"/>
</dbReference>
<evidence type="ECO:0000313" key="14">
    <source>
        <dbReference type="Proteomes" id="UP000027100"/>
    </source>
</evidence>
<dbReference type="PRINTS" id="PR00344">
    <property type="entry name" value="BCTRLSENSOR"/>
</dbReference>
<keyword evidence="7" id="KW-0067">ATP-binding</keyword>
<evidence type="ECO:0000313" key="13">
    <source>
        <dbReference type="EMBL" id="KCZ97033.1"/>
    </source>
</evidence>
<dbReference type="InterPro" id="IPR003594">
    <property type="entry name" value="HATPase_dom"/>
</dbReference>
<comment type="caution">
    <text evidence="13">The sequence shown here is derived from an EMBL/GenBank/DDBJ whole genome shotgun (WGS) entry which is preliminary data.</text>
</comment>
<dbReference type="InterPro" id="IPR005467">
    <property type="entry name" value="His_kinase_dom"/>
</dbReference>
<dbReference type="PANTHER" id="PTHR43065">
    <property type="entry name" value="SENSOR HISTIDINE KINASE"/>
    <property type="match status" value="1"/>
</dbReference>
<dbReference type="Gene3D" id="3.30.450.20">
    <property type="entry name" value="PAS domain"/>
    <property type="match status" value="1"/>
</dbReference>
<keyword evidence="5" id="KW-0547">Nucleotide-binding</keyword>
<dbReference type="InterPro" id="IPR035965">
    <property type="entry name" value="PAS-like_dom_sf"/>
</dbReference>
<dbReference type="Gene3D" id="3.30.565.10">
    <property type="entry name" value="Histidine kinase-like ATPase, C-terminal domain"/>
    <property type="match status" value="1"/>
</dbReference>
<keyword evidence="3" id="KW-0597">Phosphoprotein</keyword>
<keyword evidence="6 13" id="KW-0418">Kinase</keyword>
<sequence length="388" mass="42310">MSDTPKTTQTPVNLLDGETLQLHLASILASVPDGMVVTDESGKIMAFSRAAEALFGFRAEEVIGQPVNMLMAGRDKANHDNYIGNYLRTGERQIIGKGRVVIASRADGTQFPIDLKIGEARIGDHFLFTAFIRDLTEQQRSELRMQEMQSELVHFSRLSAVGTMASALAHELNQPLTAVANYLEASRDLIDSPDPETQEILREALTEAARQAVRAGEIVRKLRSYVSRGEVDARPLSLSPLLADAIALSKLSRDLADIPIKLEQDEDADLVMGDPIQIQQVVINLIRNAMDALSNTQDARITVRVFLADEPGFVAVEVCDNGPGLTQELRENIFKPFATTKSQGMGLGLSICQTIVEAHGGTIRAITPPEGGTCFRFTLRKDAAKSVS</sequence>
<dbReference type="InterPro" id="IPR036890">
    <property type="entry name" value="HATPase_C_sf"/>
</dbReference>
<evidence type="ECO:0000256" key="1">
    <source>
        <dbReference type="ARBA" id="ARBA00000085"/>
    </source>
</evidence>
<dbReference type="AlphaFoldDB" id="A0A062VEV0"/>
<accession>A0A062VEV0</accession>
<dbReference type="InterPro" id="IPR003661">
    <property type="entry name" value="HisK_dim/P_dom"/>
</dbReference>
<dbReference type="InterPro" id="IPR036097">
    <property type="entry name" value="HisK_dim/P_sf"/>
</dbReference>
<evidence type="ECO:0000256" key="7">
    <source>
        <dbReference type="ARBA" id="ARBA00022840"/>
    </source>
</evidence>
<feature type="domain" description="Histidine kinase" evidence="11">
    <location>
        <begin position="167"/>
        <end position="383"/>
    </location>
</feature>
<evidence type="ECO:0000256" key="5">
    <source>
        <dbReference type="ARBA" id="ARBA00022741"/>
    </source>
</evidence>
<gene>
    <name evidence="13" type="ORF">HPO_17085</name>
</gene>
<dbReference type="SUPFAM" id="SSF55874">
    <property type="entry name" value="ATPase domain of HSP90 chaperone/DNA topoisomerase II/histidine kinase"/>
    <property type="match status" value="1"/>
</dbReference>
<protein>
    <recommendedName>
        <fullName evidence="10">Sensor protein FixL</fullName>
        <ecNumber evidence="2">2.7.13.3</ecNumber>
    </recommendedName>
</protein>
<dbReference type="CDD" id="cd00082">
    <property type="entry name" value="HisKA"/>
    <property type="match status" value="1"/>
</dbReference>
<evidence type="ECO:0000256" key="6">
    <source>
        <dbReference type="ARBA" id="ARBA00022777"/>
    </source>
</evidence>
<dbReference type="NCBIfam" id="TIGR00229">
    <property type="entry name" value="sensory_box"/>
    <property type="match status" value="1"/>
</dbReference>
<evidence type="ECO:0000259" key="12">
    <source>
        <dbReference type="PROSITE" id="PS50112"/>
    </source>
</evidence>
<dbReference type="Gene3D" id="6.10.250.2580">
    <property type="match status" value="1"/>
</dbReference>
<dbReference type="EC" id="2.7.13.3" evidence="2"/>
<dbReference type="InterPro" id="IPR000014">
    <property type="entry name" value="PAS"/>
</dbReference>
<dbReference type="InterPro" id="IPR013767">
    <property type="entry name" value="PAS_fold"/>
</dbReference>
<dbReference type="Proteomes" id="UP000027100">
    <property type="component" value="Unassembled WGS sequence"/>
</dbReference>
<dbReference type="GO" id="GO:0005524">
    <property type="term" value="F:ATP binding"/>
    <property type="evidence" value="ECO:0007669"/>
    <property type="project" value="UniProtKB-KW"/>
</dbReference>
<dbReference type="InterPro" id="IPR004358">
    <property type="entry name" value="Sig_transdc_His_kin-like_C"/>
</dbReference>
<comment type="function">
    <text evidence="9">Putative oxygen sensor; modulates the activity of FixJ, a transcriptional activator of nitrogen fixation fixK gene. FixL probably acts as a kinase that phosphorylates FixJ.</text>
</comment>
<proteinExistence type="predicted"/>
<keyword evidence="4" id="KW-0808">Transferase</keyword>
<evidence type="ECO:0000256" key="4">
    <source>
        <dbReference type="ARBA" id="ARBA00022679"/>
    </source>
</evidence>
<dbReference type="eggNOG" id="COG4191">
    <property type="taxonomic scope" value="Bacteria"/>
</dbReference>
<dbReference type="Gene3D" id="1.10.287.130">
    <property type="match status" value="1"/>
</dbReference>
<dbReference type="eggNOG" id="COG3829">
    <property type="taxonomic scope" value="Bacteria"/>
</dbReference>
<feature type="domain" description="PAS" evidence="12">
    <location>
        <begin position="20"/>
        <end position="90"/>
    </location>
</feature>
<dbReference type="RefSeq" id="WP_035601492.1">
    <property type="nucleotide sequence ID" value="NZ_ARYM01000027.1"/>
</dbReference>
<dbReference type="Pfam" id="PF00989">
    <property type="entry name" value="PAS"/>
    <property type="match status" value="1"/>
</dbReference>
<dbReference type="SUPFAM" id="SSF47384">
    <property type="entry name" value="Homodimeric domain of signal transducing histidine kinase"/>
    <property type="match status" value="1"/>
</dbReference>
<dbReference type="Pfam" id="PF00512">
    <property type="entry name" value="HisKA"/>
    <property type="match status" value="1"/>
</dbReference>
<name>A0A062VEV0_9PROT</name>
<dbReference type="PROSITE" id="PS50112">
    <property type="entry name" value="PAS"/>
    <property type="match status" value="1"/>
</dbReference>
<dbReference type="Pfam" id="PF02518">
    <property type="entry name" value="HATPase_c"/>
    <property type="match status" value="1"/>
</dbReference>
<evidence type="ECO:0000256" key="2">
    <source>
        <dbReference type="ARBA" id="ARBA00012438"/>
    </source>
</evidence>
<comment type="catalytic activity">
    <reaction evidence="1">
        <text>ATP + protein L-histidine = ADP + protein N-phospho-L-histidine.</text>
        <dbReference type="EC" id="2.7.13.3"/>
    </reaction>
</comment>
<evidence type="ECO:0000256" key="9">
    <source>
        <dbReference type="ARBA" id="ARBA00059827"/>
    </source>
</evidence>
<dbReference type="SMART" id="SM00387">
    <property type="entry name" value="HATPase_c"/>
    <property type="match status" value="1"/>
</dbReference>
<dbReference type="OrthoDB" id="9795133at2"/>